<accession>A0A484FJV8</accession>
<feature type="compositionally biased region" description="Basic and acidic residues" evidence="1">
    <location>
        <begin position="536"/>
        <end position="552"/>
    </location>
</feature>
<organism evidence="3 4">
    <name type="scientific">Colletotrichum orbiculare (strain 104-T / ATCC 96160 / CBS 514.97 / LARS 414 / MAFF 240422)</name>
    <name type="common">Cucumber anthracnose fungus</name>
    <name type="synonym">Colletotrichum lagenarium</name>
    <dbReference type="NCBI Taxonomy" id="1213857"/>
    <lineage>
        <taxon>Eukaryota</taxon>
        <taxon>Fungi</taxon>
        <taxon>Dikarya</taxon>
        <taxon>Ascomycota</taxon>
        <taxon>Pezizomycotina</taxon>
        <taxon>Sordariomycetes</taxon>
        <taxon>Hypocreomycetidae</taxon>
        <taxon>Glomerellales</taxon>
        <taxon>Glomerellaceae</taxon>
        <taxon>Colletotrichum</taxon>
        <taxon>Colletotrichum orbiculare species complex</taxon>
    </lineage>
</organism>
<dbReference type="EMBL" id="AMCV02000025">
    <property type="protein sequence ID" value="TDZ18138.1"/>
    <property type="molecule type" value="Genomic_DNA"/>
</dbReference>
<evidence type="ECO:0000313" key="3">
    <source>
        <dbReference type="EMBL" id="TDZ18138.1"/>
    </source>
</evidence>
<proteinExistence type="predicted"/>
<dbReference type="OrthoDB" id="3162439at2759"/>
<feature type="region of interest" description="Disordered" evidence="1">
    <location>
        <begin position="311"/>
        <end position="428"/>
    </location>
</feature>
<dbReference type="AlphaFoldDB" id="A0A484FJV8"/>
<protein>
    <recommendedName>
        <fullName evidence="2">T6SS Phospholipase effector Tle1-like catalytic domain-containing protein</fullName>
    </recommendedName>
</protein>
<feature type="region of interest" description="Disordered" evidence="1">
    <location>
        <begin position="30"/>
        <end position="64"/>
    </location>
</feature>
<keyword evidence="4" id="KW-1185">Reference proteome</keyword>
<evidence type="ECO:0000256" key="1">
    <source>
        <dbReference type="SAM" id="MobiDB-lite"/>
    </source>
</evidence>
<comment type="caution">
    <text evidence="3">The sequence shown here is derived from an EMBL/GenBank/DDBJ whole genome shotgun (WGS) entry which is preliminary data.</text>
</comment>
<sequence length="689" mass="78259">MPLGFDTSHHLALAHLSIQRRSTPILHPATMHPHLMRGRRQREIPSPTDSPMPGDKPGDGAFRSNQLCGPRRKLILCFDGTGNKFRGDDSDSNILKIFRMLDSTADDQFHYYQPGIGTYVVSDNLTHNGVRAKLKSWYQMAKDSAVGSSFDQHVVGGYRFLMRYYSPGDDIYMFGFSRGAYVARFLAEMLDFVGLLAHGNEEMVAFAWNAFSQWQSRRTNSTPEGKEDREKMYKFLKGFRETFSRPIRRIRFLGLFDTVNSVPRFETAWMQRSKFPYTARSSAKVIRHAVSIDERRAKFRQDLIYQEPKKCRGRKRDTVKQKVEQHHPFNEKMQEMQEKYRPGRRSTLAPDDIVAAEDRDRGRRQRHIGDEGEDADHPAPFRSRSRSRSRATSRSHLGGQSPTDHDTSSVHSKPPMEDLTYDSDDDEAEQDVDEVWFAGGHGDIGGGWDAVSGRKNASHIPLVWMVREAMRAGLTFDVEQLEQLGCVESIDPSRSAPPPPKKSLRGVSPVPEIHVNAPSPLGSPIVGAPESPKATATEHENADSSHSEDSHTHCLSQFDSMMRTAHEAQIHDSLDFSCGMHPASVFMWRVMEHLPFRRLDLRPDGSWKPIRWPLPRGEVRDVPDKVRVHGSVIRRMERDESYRPGNLIVGGGGRGCRVAPKEYGMGQWMCVKGEGDVIDEVWVRQPKMQ</sequence>
<dbReference type="Pfam" id="PF09994">
    <property type="entry name" value="T6SS_Tle1-like_cat"/>
    <property type="match status" value="1"/>
</dbReference>
<reference evidence="4" key="2">
    <citation type="journal article" date="2019" name="Mol. Plant Microbe Interact.">
        <title>Genome sequence resources for four phytopathogenic fungi from the Colletotrichum orbiculare species complex.</title>
        <authorList>
            <person name="Gan P."/>
            <person name="Tsushima A."/>
            <person name="Narusaka M."/>
            <person name="Narusaka Y."/>
            <person name="Takano Y."/>
            <person name="Kubo Y."/>
            <person name="Shirasu K."/>
        </authorList>
    </citation>
    <scope>GENOME REANNOTATION</scope>
    <source>
        <strain evidence="4">104-T / ATCC 96160 / CBS 514.97 / LARS 414 / MAFF 240422</strain>
    </source>
</reference>
<evidence type="ECO:0000259" key="2">
    <source>
        <dbReference type="Pfam" id="PF09994"/>
    </source>
</evidence>
<name>A0A484FJV8_COLOR</name>
<reference evidence="4" key="1">
    <citation type="journal article" date="2013" name="New Phytol.">
        <title>Comparative genomic and transcriptomic analyses reveal the hemibiotrophic stage shift of Colletotrichum fungi.</title>
        <authorList>
            <person name="Gan P."/>
            <person name="Ikeda K."/>
            <person name="Irieda H."/>
            <person name="Narusaka M."/>
            <person name="O'Connell R.J."/>
            <person name="Narusaka Y."/>
            <person name="Takano Y."/>
            <person name="Kubo Y."/>
            <person name="Shirasu K."/>
        </authorList>
    </citation>
    <scope>NUCLEOTIDE SEQUENCE [LARGE SCALE GENOMIC DNA]</scope>
    <source>
        <strain evidence="4">104-T / ATCC 96160 / CBS 514.97 / LARS 414 / MAFF 240422</strain>
    </source>
</reference>
<feature type="compositionally biased region" description="Acidic residues" evidence="1">
    <location>
        <begin position="419"/>
        <end position="428"/>
    </location>
</feature>
<feature type="compositionally biased region" description="Basic and acidic residues" evidence="1">
    <location>
        <begin position="356"/>
        <end position="379"/>
    </location>
</feature>
<feature type="compositionally biased region" description="Basic and acidic residues" evidence="1">
    <location>
        <begin position="316"/>
        <end position="341"/>
    </location>
</feature>
<evidence type="ECO:0000313" key="4">
    <source>
        <dbReference type="Proteomes" id="UP000014480"/>
    </source>
</evidence>
<gene>
    <name evidence="3" type="ORF">Cob_v008764</name>
</gene>
<feature type="domain" description="T6SS Phospholipase effector Tle1-like catalytic" evidence="2">
    <location>
        <begin position="72"/>
        <end position="468"/>
    </location>
</feature>
<dbReference type="Proteomes" id="UP000014480">
    <property type="component" value="Unassembled WGS sequence"/>
</dbReference>
<feature type="region of interest" description="Disordered" evidence="1">
    <location>
        <begin position="517"/>
        <end position="552"/>
    </location>
</feature>
<dbReference type="PANTHER" id="PTHR33840">
    <property type="match status" value="1"/>
</dbReference>
<dbReference type="STRING" id="1213857.A0A484FJV8"/>
<dbReference type="PANTHER" id="PTHR33840:SF2">
    <property type="entry name" value="TLE1 PHOSPHOLIPASE DOMAIN-CONTAINING PROTEIN"/>
    <property type="match status" value="1"/>
</dbReference>
<dbReference type="InterPro" id="IPR018712">
    <property type="entry name" value="Tle1-like_cat"/>
</dbReference>
<feature type="compositionally biased region" description="Basic residues" evidence="1">
    <location>
        <begin position="383"/>
        <end position="393"/>
    </location>
</feature>